<dbReference type="GO" id="GO:0006865">
    <property type="term" value="P:amino acid transport"/>
    <property type="evidence" value="ECO:0007669"/>
    <property type="project" value="UniProtKB-KW"/>
</dbReference>
<dbReference type="SUPFAM" id="SSF161098">
    <property type="entry name" value="MetI-like"/>
    <property type="match status" value="1"/>
</dbReference>
<evidence type="ECO:0000256" key="4">
    <source>
        <dbReference type="ARBA" id="ARBA00022475"/>
    </source>
</evidence>
<protein>
    <submittedName>
        <fullName evidence="11">Amino acid ABC transporter permease</fullName>
    </submittedName>
    <submittedName>
        <fullName evidence="12">L-glutamate ABC transporter membrane protein /L-aspartate ABC transporter membrane protein</fullName>
    </submittedName>
</protein>
<dbReference type="PANTHER" id="PTHR30614">
    <property type="entry name" value="MEMBRANE COMPONENT OF AMINO ACID ABC TRANSPORTER"/>
    <property type="match status" value="1"/>
</dbReference>
<dbReference type="Proteomes" id="UP001255917">
    <property type="component" value="Unassembled WGS sequence"/>
</dbReference>
<dbReference type="Gene3D" id="1.10.3720.10">
    <property type="entry name" value="MetI-like"/>
    <property type="match status" value="1"/>
</dbReference>
<proteinExistence type="inferred from homology"/>
<reference evidence="12 13" key="1">
    <citation type="submission" date="2016-10" db="EMBL/GenBank/DDBJ databases">
        <authorList>
            <person name="de Groot N.N."/>
        </authorList>
    </citation>
    <scope>NUCLEOTIDE SEQUENCE [LARGE SCALE GENOMIC DNA]</scope>
    <source>
        <strain evidence="12 13">CGMCC 1.6493</strain>
    </source>
</reference>
<keyword evidence="5 9" id="KW-0812">Transmembrane</keyword>
<dbReference type="InterPro" id="IPR035906">
    <property type="entry name" value="MetI-like_sf"/>
</dbReference>
<dbReference type="PANTHER" id="PTHR30614:SF42">
    <property type="entry name" value="GLUTAMATE_ASPARTATE IMPORT PERMEASE PROTEIN GLTJ"/>
    <property type="match status" value="1"/>
</dbReference>
<evidence type="ECO:0000256" key="9">
    <source>
        <dbReference type="RuleBase" id="RU363032"/>
    </source>
</evidence>
<keyword evidence="4" id="KW-1003">Cell membrane</keyword>
<dbReference type="GO" id="GO:0043190">
    <property type="term" value="C:ATP-binding cassette (ABC) transporter complex"/>
    <property type="evidence" value="ECO:0007669"/>
    <property type="project" value="InterPro"/>
</dbReference>
<dbReference type="NCBIfam" id="TIGR01726">
    <property type="entry name" value="HEQRo_perm_3TM"/>
    <property type="match status" value="1"/>
</dbReference>
<dbReference type="EMBL" id="FPAQ01000037">
    <property type="protein sequence ID" value="SFT95166.1"/>
    <property type="molecule type" value="Genomic_DNA"/>
</dbReference>
<evidence type="ECO:0000256" key="8">
    <source>
        <dbReference type="ARBA" id="ARBA00023136"/>
    </source>
</evidence>
<dbReference type="GO" id="GO:0022857">
    <property type="term" value="F:transmembrane transporter activity"/>
    <property type="evidence" value="ECO:0007669"/>
    <property type="project" value="InterPro"/>
</dbReference>
<evidence type="ECO:0000256" key="3">
    <source>
        <dbReference type="ARBA" id="ARBA00022448"/>
    </source>
</evidence>
<keyword evidence="7 9" id="KW-1133">Transmembrane helix</keyword>
<comment type="subcellular location">
    <subcellularLocation>
        <location evidence="1">Cell inner membrane</location>
        <topology evidence="1">Multi-pass membrane protein</topology>
    </subcellularLocation>
    <subcellularLocation>
        <location evidence="9">Cell membrane</location>
        <topology evidence="9">Multi-pass membrane protein</topology>
    </subcellularLocation>
</comment>
<dbReference type="InterPro" id="IPR043429">
    <property type="entry name" value="ArtM/GltK/GlnP/TcyL/YhdX-like"/>
</dbReference>
<accession>A0A1I7C6W8</accession>
<reference evidence="11" key="3">
    <citation type="submission" date="2024-05" db="EMBL/GenBank/DDBJ databases">
        <title>Substrates and metabolic shifts associated with increased methane emissions in unrestored hypersaline salterns.</title>
        <authorList>
            <person name="Bueno De Mesquita C.P."/>
            <person name="Tringe S.G."/>
        </authorList>
    </citation>
    <scope>NUCLEOTIDE SEQUENCE</scope>
    <source>
        <strain evidence="11">I4</strain>
    </source>
</reference>
<feature type="transmembrane region" description="Helical" evidence="9">
    <location>
        <begin position="101"/>
        <end position="120"/>
    </location>
</feature>
<feature type="transmembrane region" description="Helical" evidence="9">
    <location>
        <begin position="203"/>
        <end position="222"/>
    </location>
</feature>
<evidence type="ECO:0000313" key="13">
    <source>
        <dbReference type="Proteomes" id="UP000199594"/>
    </source>
</evidence>
<dbReference type="Proteomes" id="UP000199594">
    <property type="component" value="Unassembled WGS sequence"/>
</dbReference>
<dbReference type="InterPro" id="IPR010065">
    <property type="entry name" value="AA_ABC_transptr_permease_3TM"/>
</dbReference>
<evidence type="ECO:0000313" key="14">
    <source>
        <dbReference type="Proteomes" id="UP001255917"/>
    </source>
</evidence>
<comment type="similarity">
    <text evidence="2">Belongs to the binding-protein-dependent transport system permease family. HisMQ subfamily.</text>
</comment>
<evidence type="ECO:0000313" key="11">
    <source>
        <dbReference type="EMBL" id="MDT8878796.1"/>
    </source>
</evidence>
<feature type="transmembrane region" description="Helical" evidence="9">
    <location>
        <begin position="132"/>
        <end position="151"/>
    </location>
</feature>
<dbReference type="OrthoDB" id="9808531at2"/>
<dbReference type="CDD" id="cd06261">
    <property type="entry name" value="TM_PBP2"/>
    <property type="match status" value="1"/>
</dbReference>
<keyword evidence="3 9" id="KW-0813">Transport</keyword>
<name>A0A1I7C6W8_9GAMM</name>
<reference evidence="14" key="2">
    <citation type="submission" date="2023-07" db="EMBL/GenBank/DDBJ databases">
        <title>Substrates and metabolic shifts associated with increased methane emissions in unrestored hypersaline salterns.</title>
        <authorList>
            <person name="Bueno De Mesquita C.P."/>
            <person name="Tringe S.G."/>
        </authorList>
    </citation>
    <scope>NUCLEOTIDE SEQUENCE [LARGE SCALE GENOMIC DNA]</scope>
    <source>
        <strain evidence="14">I4</strain>
    </source>
</reference>
<gene>
    <name evidence="11" type="ORF">RSO68_04885</name>
    <name evidence="12" type="ORF">SAMN04487956_13722</name>
</gene>
<sequence length="238" mass="26734">MNYNWNWSVLFQEPYLGWLFSGLQWTLLVAIAAWVIAFVLGSAIGILRTVPNRLVRTLAAAYVELFRNIPLLVQLFIWYFVVPELLPEELGLWVKRDMPNPEYVTAVVALGAYTAARVAEQVRSGIQTIRKDLVNAGLAIGLTPLQTYLYIRLPISYRIIVPPLTSEFLTIFKNSSLALTIGVLELTAQARQIENYTFQGFEAFTAATVLYLVITLLVVLLMRLIDQKTRIPGSVGAN</sequence>
<keyword evidence="14" id="KW-1185">Reference proteome</keyword>
<keyword evidence="6" id="KW-0029">Amino-acid transport</keyword>
<evidence type="ECO:0000256" key="1">
    <source>
        <dbReference type="ARBA" id="ARBA00004429"/>
    </source>
</evidence>
<evidence type="ECO:0000256" key="6">
    <source>
        <dbReference type="ARBA" id="ARBA00022970"/>
    </source>
</evidence>
<evidence type="ECO:0000256" key="7">
    <source>
        <dbReference type="ARBA" id="ARBA00022989"/>
    </source>
</evidence>
<evidence type="ECO:0000313" key="12">
    <source>
        <dbReference type="EMBL" id="SFT95166.1"/>
    </source>
</evidence>
<feature type="domain" description="ABC transmembrane type-1" evidence="10">
    <location>
        <begin position="23"/>
        <end position="222"/>
    </location>
</feature>
<dbReference type="EMBL" id="JAVXUR010000001">
    <property type="protein sequence ID" value="MDT8878796.1"/>
    <property type="molecule type" value="Genomic_DNA"/>
</dbReference>
<evidence type="ECO:0000259" key="10">
    <source>
        <dbReference type="PROSITE" id="PS50928"/>
    </source>
</evidence>
<organism evidence="12 13">
    <name type="scientific">Halomonas saccharevitans</name>
    <dbReference type="NCBI Taxonomy" id="416872"/>
    <lineage>
        <taxon>Bacteria</taxon>
        <taxon>Pseudomonadati</taxon>
        <taxon>Pseudomonadota</taxon>
        <taxon>Gammaproteobacteria</taxon>
        <taxon>Oceanospirillales</taxon>
        <taxon>Halomonadaceae</taxon>
        <taxon>Halomonas</taxon>
    </lineage>
</organism>
<feature type="transmembrane region" description="Helical" evidence="9">
    <location>
        <begin position="59"/>
        <end position="81"/>
    </location>
</feature>
<evidence type="ECO:0000256" key="2">
    <source>
        <dbReference type="ARBA" id="ARBA00010072"/>
    </source>
</evidence>
<dbReference type="RefSeq" id="WP_089851402.1">
    <property type="nucleotide sequence ID" value="NZ_FPAQ01000037.1"/>
</dbReference>
<keyword evidence="8 9" id="KW-0472">Membrane</keyword>
<dbReference type="Pfam" id="PF00528">
    <property type="entry name" value="BPD_transp_1"/>
    <property type="match status" value="1"/>
</dbReference>
<dbReference type="PROSITE" id="PS50928">
    <property type="entry name" value="ABC_TM1"/>
    <property type="match status" value="1"/>
</dbReference>
<feature type="transmembrane region" description="Helical" evidence="9">
    <location>
        <begin position="25"/>
        <end position="47"/>
    </location>
</feature>
<evidence type="ECO:0000256" key="5">
    <source>
        <dbReference type="ARBA" id="ARBA00022692"/>
    </source>
</evidence>
<dbReference type="InterPro" id="IPR000515">
    <property type="entry name" value="MetI-like"/>
</dbReference>
<dbReference type="AlphaFoldDB" id="A0A1I7C6W8"/>